<evidence type="ECO:0000313" key="2">
    <source>
        <dbReference type="EMBL" id="KEO45374.1"/>
    </source>
</evidence>
<proteinExistence type="predicted"/>
<feature type="transmembrane region" description="Helical" evidence="1">
    <location>
        <begin position="58"/>
        <end position="76"/>
    </location>
</feature>
<protein>
    <submittedName>
        <fullName evidence="2">Lantibiotic ABC transporter permease</fullName>
    </submittedName>
</protein>
<dbReference type="InterPro" id="IPR021205">
    <property type="entry name" value="Lanti_perm_SpaE/MutE/EpiE-like"/>
</dbReference>
<keyword evidence="1" id="KW-1133">Transmembrane helix</keyword>
<reference evidence="2 3" key="1">
    <citation type="submission" date="2014-04" db="EMBL/GenBank/DDBJ databases">
        <title>Variable characteristics of bacteriocin-producing Streptococcus salivarius strains isolated from Malaysian subjects.</title>
        <authorList>
            <person name="Philip K."/>
            <person name="Barbour A."/>
        </authorList>
    </citation>
    <scope>NUCLEOTIDE SEQUENCE [LARGE SCALE GENOMIC DNA]</scope>
    <source>
        <strain evidence="2 3">NU10</strain>
    </source>
</reference>
<feature type="transmembrane region" description="Helical" evidence="1">
    <location>
        <begin position="96"/>
        <end position="123"/>
    </location>
</feature>
<evidence type="ECO:0000256" key="1">
    <source>
        <dbReference type="SAM" id="Phobius"/>
    </source>
</evidence>
<sequence length="249" mass="28658">MKQVFLSNLIKIKNTSIFKLIFIFPFICVILSLLFSSLGGKEVLSLTAETTVNQWGVIWINVIIAVNSALLNKLELDSNNYSVYLSRNIDLKKVEYARIILVAFLNLIISMILSLILILMGLILPTPSLISIWRMLLTILLIWLTTLWQIPFILWLSRKTNLYFAMIINTISPLIIGTSFSLLDTWYLFPYDWSLKLLEPMTKMRINGIPTGSEYIPDYSLIFVSFFLGITFFILLVELTAISFKRQVK</sequence>
<keyword evidence="1" id="KW-0472">Membrane</keyword>
<feature type="transmembrane region" description="Helical" evidence="1">
    <location>
        <begin position="20"/>
        <end position="38"/>
    </location>
</feature>
<dbReference type="RefSeq" id="WP_037601607.1">
    <property type="nucleotide sequence ID" value="NZ_JJMS01000003.1"/>
</dbReference>
<dbReference type="NCBIfam" id="TIGR03732">
    <property type="entry name" value="lanti_perm_MutE"/>
    <property type="match status" value="1"/>
</dbReference>
<feature type="transmembrane region" description="Helical" evidence="1">
    <location>
        <begin position="135"/>
        <end position="156"/>
    </location>
</feature>
<keyword evidence="1" id="KW-0812">Transmembrane</keyword>
<dbReference type="CDD" id="cd21807">
    <property type="entry name" value="ABC-2_lan_permease_MutE_EpiE-like"/>
    <property type="match status" value="1"/>
</dbReference>
<feature type="transmembrane region" description="Helical" evidence="1">
    <location>
        <begin position="163"/>
        <end position="189"/>
    </location>
</feature>
<comment type="caution">
    <text evidence="2">The sequence shown here is derived from an EMBL/GenBank/DDBJ whole genome shotgun (WGS) entry which is preliminary data.</text>
</comment>
<name>A0A074JH60_STRSL</name>
<dbReference type="Proteomes" id="UP000027855">
    <property type="component" value="Unassembled WGS sequence"/>
</dbReference>
<gene>
    <name evidence="2" type="ORF">DL07_01460</name>
</gene>
<dbReference type="EMBL" id="JJMT01000011">
    <property type="protein sequence ID" value="KEO45374.1"/>
    <property type="molecule type" value="Genomic_DNA"/>
</dbReference>
<dbReference type="AlphaFoldDB" id="A0A074JH60"/>
<accession>A0A074JH60</accession>
<evidence type="ECO:0000313" key="3">
    <source>
        <dbReference type="Proteomes" id="UP000027855"/>
    </source>
</evidence>
<organism evidence="2 3">
    <name type="scientific">Streptococcus salivarius</name>
    <dbReference type="NCBI Taxonomy" id="1304"/>
    <lineage>
        <taxon>Bacteria</taxon>
        <taxon>Bacillati</taxon>
        <taxon>Bacillota</taxon>
        <taxon>Bacilli</taxon>
        <taxon>Lactobacillales</taxon>
        <taxon>Streptococcaceae</taxon>
        <taxon>Streptococcus</taxon>
    </lineage>
</organism>
<feature type="transmembrane region" description="Helical" evidence="1">
    <location>
        <begin position="221"/>
        <end position="244"/>
    </location>
</feature>